<evidence type="ECO:0000313" key="4">
    <source>
        <dbReference type="Proteomes" id="UP001291309"/>
    </source>
</evidence>
<proteinExistence type="predicted"/>
<dbReference type="Proteomes" id="UP001291309">
    <property type="component" value="Unassembled WGS sequence"/>
</dbReference>
<dbReference type="SUPFAM" id="SSF49373">
    <property type="entry name" value="Invasin/intimin cell-adhesion fragments"/>
    <property type="match status" value="2"/>
</dbReference>
<dbReference type="InterPro" id="IPR008964">
    <property type="entry name" value="Invasin/intimin_cell_adhesion"/>
</dbReference>
<evidence type="ECO:0000259" key="2">
    <source>
        <dbReference type="SMART" id="SM00635"/>
    </source>
</evidence>
<gene>
    <name evidence="3" type="ORF">SYV04_23205</name>
</gene>
<dbReference type="InterPro" id="IPR039448">
    <property type="entry name" value="Beta_helix"/>
</dbReference>
<dbReference type="Gene3D" id="2.60.40.10">
    <property type="entry name" value="Immunoglobulins"/>
    <property type="match status" value="1"/>
</dbReference>
<dbReference type="Gene3D" id="2.160.20.10">
    <property type="entry name" value="Single-stranded right-handed beta-helix, Pectin lyase-like"/>
    <property type="match status" value="1"/>
</dbReference>
<feature type="domain" description="BIG2" evidence="2">
    <location>
        <begin position="421"/>
        <end position="502"/>
    </location>
</feature>
<dbReference type="Gene3D" id="2.60.40.1080">
    <property type="match status" value="3"/>
</dbReference>
<comment type="caution">
    <text evidence="3">The sequence shown here is derived from an EMBL/GenBank/DDBJ whole genome shotgun (WGS) entry which is preliminary data.</text>
</comment>
<accession>A0ABU5H7K0</accession>
<dbReference type="SMART" id="SM00710">
    <property type="entry name" value="PbH1"/>
    <property type="match status" value="3"/>
</dbReference>
<reference evidence="3 4" key="1">
    <citation type="submission" date="2023-12" db="EMBL/GenBank/DDBJ databases">
        <title>the genome sequence of Hyalangium sp. s54d21.</title>
        <authorList>
            <person name="Zhang X."/>
        </authorList>
    </citation>
    <scope>NUCLEOTIDE SEQUENCE [LARGE SCALE GENOMIC DNA]</scope>
    <source>
        <strain evidence="4">s54d21</strain>
    </source>
</reference>
<dbReference type="EMBL" id="JAXIVS010000008">
    <property type="protein sequence ID" value="MDY7229320.1"/>
    <property type="molecule type" value="Genomic_DNA"/>
</dbReference>
<feature type="region of interest" description="Disordered" evidence="1">
    <location>
        <begin position="775"/>
        <end position="918"/>
    </location>
</feature>
<dbReference type="RefSeq" id="WP_321548047.1">
    <property type="nucleotide sequence ID" value="NZ_JAXIVS010000008.1"/>
</dbReference>
<dbReference type="SMART" id="SM00635">
    <property type="entry name" value="BID_2"/>
    <property type="match status" value="4"/>
</dbReference>
<feature type="compositionally biased region" description="Polar residues" evidence="1">
    <location>
        <begin position="798"/>
        <end position="812"/>
    </location>
</feature>
<feature type="compositionally biased region" description="Basic and acidic residues" evidence="1">
    <location>
        <begin position="822"/>
        <end position="831"/>
    </location>
</feature>
<sequence>MTVPQGITLTIDPGVRIKFAETDGLSSGYDLTKVELIVQGTLNVQGTSASPVTMNAYRAYGIFVQGTATLNYAHLIDGAECLGVFGGTATVTHSTFESCAVALYTYEGMTHMSYSLVIENGVSPSSKYALMIAGSADIIHNTITGNTYGGIWVFNFTGTANIYDNIITSNDQYGIHFVSVTNPTRSVHHNDVWNHATNYTRVAAGTGSISANPRFVSDTSFVLQTASPCRNAASDGTDMGAFPSIPPPAASIVVTPSSHTMAVQGTKQFSATAYDASGNPLPNAVITWAASAAAGSVSSSGLFTAGCTPGTYTAAVTATVEGHSAIANVTLQPGAAATISLSPSTATVPIHGIQTFTATVKDACGNALPAEQVSWGVTGGGTISSSGVFTAGTTPGTFTNAVTAQSGSLSASATVTVTPGALASLEVAPATATLSINGTQQFTATGKDSAGNTVPASITWSVVNGGGSINPSGLFTAGTVAGTFAQTVKATSGTLSATASVTVNPGPIQSVAVAPASVTLPARGARQFTATATDAWGNTVSGTPAWTVQPAAVGTIDATGSFTAGGTAGSYPAAVTATLGGVSGSASVTISASSLARIVVSPSAVTLEPLAVRQFTAQGQDADGNVVSITPAWSVVSGAGSITQDGLFTATQAPGSYLNSVVATANGVTGTSSITVTAGGIQRVALSPQNPTVAVNGTIAFSAKAFDAFDNELPQLTATWEVVNGGGTLDASGVFTAGATSGAFANTVKVTLGGLSATTSVTVSTDVDGDGLSDAWELAHGLDPSQPGDASLDPDGDTLSNLSEFQAGTNPQDADTDDDGALDGKEQRPSEDTDGDGLPNARDPDSDNDALFDGMEMAVASPHANTDTSKGRFIADTNPATSTAPLIADTDGDGRKDGEEDANHNGKVDSGETDPNHPDTFCSATPECGSGQVCEAGVCVDDTSAPEEGGGGCGCNGSGAGASVFGLLLLSILGRVGARRR</sequence>
<protein>
    <submittedName>
        <fullName evidence="3">NosD domain-containing protein</fullName>
    </submittedName>
</protein>
<keyword evidence="4" id="KW-1185">Reference proteome</keyword>
<dbReference type="InterPro" id="IPR013783">
    <property type="entry name" value="Ig-like_fold"/>
</dbReference>
<evidence type="ECO:0000256" key="1">
    <source>
        <dbReference type="SAM" id="MobiDB-lite"/>
    </source>
</evidence>
<dbReference type="Pfam" id="PF13229">
    <property type="entry name" value="Beta_helix"/>
    <property type="match status" value="1"/>
</dbReference>
<feature type="domain" description="BIG2" evidence="2">
    <location>
        <begin position="507"/>
        <end position="589"/>
    </location>
</feature>
<dbReference type="InterPro" id="IPR006626">
    <property type="entry name" value="PbH1"/>
</dbReference>
<name>A0ABU5H7K0_9BACT</name>
<dbReference type="SUPFAM" id="SSF51126">
    <property type="entry name" value="Pectin lyase-like"/>
    <property type="match status" value="1"/>
</dbReference>
<feature type="compositionally biased region" description="Basic and acidic residues" evidence="1">
    <location>
        <begin position="892"/>
        <end position="917"/>
    </location>
</feature>
<dbReference type="InterPro" id="IPR012334">
    <property type="entry name" value="Pectin_lyas_fold"/>
</dbReference>
<evidence type="ECO:0000313" key="3">
    <source>
        <dbReference type="EMBL" id="MDY7229320.1"/>
    </source>
</evidence>
<feature type="domain" description="BIG2" evidence="2">
    <location>
        <begin position="248"/>
        <end position="330"/>
    </location>
</feature>
<dbReference type="InterPro" id="IPR011050">
    <property type="entry name" value="Pectin_lyase_fold/virulence"/>
</dbReference>
<feature type="domain" description="BIG2" evidence="2">
    <location>
        <begin position="335"/>
        <end position="416"/>
    </location>
</feature>
<organism evidence="3 4">
    <name type="scientific">Hyalangium rubrum</name>
    <dbReference type="NCBI Taxonomy" id="3103134"/>
    <lineage>
        <taxon>Bacteria</taxon>
        <taxon>Pseudomonadati</taxon>
        <taxon>Myxococcota</taxon>
        <taxon>Myxococcia</taxon>
        <taxon>Myxococcales</taxon>
        <taxon>Cystobacterineae</taxon>
        <taxon>Archangiaceae</taxon>
        <taxon>Hyalangium</taxon>
    </lineage>
</organism>
<dbReference type="InterPro" id="IPR003343">
    <property type="entry name" value="Big_2"/>
</dbReference>